<keyword evidence="2" id="KW-1185">Reference proteome</keyword>
<dbReference type="RefSeq" id="XP_025397154.1">
    <property type="nucleotide sequence ID" value="XM_025547304.1"/>
</dbReference>
<organism evidence="1 2">
    <name type="scientific">Aspergillus heteromorphus CBS 117.55</name>
    <dbReference type="NCBI Taxonomy" id="1448321"/>
    <lineage>
        <taxon>Eukaryota</taxon>
        <taxon>Fungi</taxon>
        <taxon>Dikarya</taxon>
        <taxon>Ascomycota</taxon>
        <taxon>Pezizomycotina</taxon>
        <taxon>Eurotiomycetes</taxon>
        <taxon>Eurotiomycetidae</taxon>
        <taxon>Eurotiales</taxon>
        <taxon>Aspergillaceae</taxon>
        <taxon>Aspergillus</taxon>
        <taxon>Aspergillus subgen. Circumdati</taxon>
    </lineage>
</organism>
<dbReference type="EMBL" id="MSFL01000022">
    <property type="protein sequence ID" value="PWY75029.1"/>
    <property type="molecule type" value="Genomic_DNA"/>
</dbReference>
<name>A0A317VN74_9EURO</name>
<dbReference type="Proteomes" id="UP000247233">
    <property type="component" value="Unassembled WGS sequence"/>
</dbReference>
<dbReference type="GeneID" id="37069541"/>
<dbReference type="VEuPathDB" id="FungiDB:BO70DRAFT_412118"/>
<evidence type="ECO:0000313" key="2">
    <source>
        <dbReference type="Proteomes" id="UP000247233"/>
    </source>
</evidence>
<dbReference type="AlphaFoldDB" id="A0A317VN74"/>
<sequence>MDLLTCGTVGGITQTPDHYYGTTRVSRSPMPITSRRGGVGPDLPSPYHIPDQQPSICCTPTSNDPLQDRDSPHLPRLIAISNDQAYPGHLLDPTRDISQENIEGDFQPPRHKTIHAHQVKYVLPLDLYPPCKSSHGRTAKPPPKIIVPASHFSRLSCMDPTNEASLALAQTPVLIGKLWTVVTGFQSSRPLLISRWRDMPEEDEALDCLSSGLQGSE</sequence>
<proteinExistence type="predicted"/>
<reference evidence="1 2" key="1">
    <citation type="submission" date="2016-12" db="EMBL/GenBank/DDBJ databases">
        <title>The genomes of Aspergillus section Nigri reveals drivers in fungal speciation.</title>
        <authorList>
            <consortium name="DOE Joint Genome Institute"/>
            <person name="Vesth T.C."/>
            <person name="Nybo J."/>
            <person name="Theobald S."/>
            <person name="Brandl J."/>
            <person name="Frisvad J.C."/>
            <person name="Nielsen K.F."/>
            <person name="Lyhne E.K."/>
            <person name="Kogle M.E."/>
            <person name="Kuo A."/>
            <person name="Riley R."/>
            <person name="Clum A."/>
            <person name="Nolan M."/>
            <person name="Lipzen A."/>
            <person name="Salamov A."/>
            <person name="Henrissat B."/>
            <person name="Wiebenga A."/>
            <person name="De Vries R.P."/>
            <person name="Grigoriev I.V."/>
            <person name="Mortensen U.H."/>
            <person name="Andersen M.R."/>
            <person name="Baker S.E."/>
        </authorList>
    </citation>
    <scope>NUCLEOTIDE SEQUENCE [LARGE SCALE GENOMIC DNA]</scope>
    <source>
        <strain evidence="1 2">CBS 117.55</strain>
    </source>
</reference>
<accession>A0A317VN74</accession>
<protein>
    <submittedName>
        <fullName evidence="1">Uncharacterized protein</fullName>
    </submittedName>
</protein>
<gene>
    <name evidence="1" type="ORF">BO70DRAFT_412118</name>
</gene>
<comment type="caution">
    <text evidence="1">The sequence shown here is derived from an EMBL/GenBank/DDBJ whole genome shotgun (WGS) entry which is preliminary data.</text>
</comment>
<evidence type="ECO:0000313" key="1">
    <source>
        <dbReference type="EMBL" id="PWY75029.1"/>
    </source>
</evidence>